<dbReference type="RefSeq" id="XP_001806359.1">
    <property type="nucleotide sequence ID" value="XM_001806307.1"/>
</dbReference>
<evidence type="ECO:0000313" key="3">
    <source>
        <dbReference type="Proteomes" id="UP000663193"/>
    </source>
</evidence>
<gene>
    <name evidence="2" type="ORF">JI435_162350</name>
</gene>
<keyword evidence="3" id="KW-1185">Reference proteome</keyword>
<evidence type="ECO:0000313" key="2">
    <source>
        <dbReference type="EMBL" id="QRD07715.1"/>
    </source>
</evidence>
<organism evidence="2 3">
    <name type="scientific">Phaeosphaeria nodorum (strain SN15 / ATCC MYA-4574 / FGSC 10173)</name>
    <name type="common">Glume blotch fungus</name>
    <name type="synonym">Parastagonospora nodorum</name>
    <dbReference type="NCBI Taxonomy" id="321614"/>
    <lineage>
        <taxon>Eukaryota</taxon>
        <taxon>Fungi</taxon>
        <taxon>Dikarya</taxon>
        <taxon>Ascomycota</taxon>
        <taxon>Pezizomycotina</taxon>
        <taxon>Dothideomycetes</taxon>
        <taxon>Pleosporomycetidae</taxon>
        <taxon>Pleosporales</taxon>
        <taxon>Pleosporineae</taxon>
        <taxon>Phaeosphaeriaceae</taxon>
        <taxon>Parastagonospora</taxon>
    </lineage>
</organism>
<dbReference type="AlphaFoldDB" id="A0A7U2IDR8"/>
<accession>A0A7U2IDR8</accession>
<evidence type="ECO:0000256" key="1">
    <source>
        <dbReference type="SAM" id="MobiDB-lite"/>
    </source>
</evidence>
<dbReference type="KEGG" id="pno:SNOG_16235"/>
<dbReference type="VEuPathDB" id="FungiDB:JI435_162350"/>
<name>A0A7U2IDR8_PHANO</name>
<sequence>MLVGGNGDVRLPLSERARPGQARKTTAKIPAVTTFMKNRGVCYTNKSVNACRTIYMTTVKEIARLSMLCTKTEYIKNDGLARTEGLALSLFSAFVPEIEVSIEAVYVALMMDGKSEWSTSAMCTNVTRVKDTAKAESIEEGINLASTSDTFSRSLFLGNMSNFTSFGESAAQTPVVMPIRAEALITVIVLRKAIMVVSITLLMIKIPHEISNSMSLGEPTDRDKPLPKILRLLFLPSL</sequence>
<feature type="region of interest" description="Disordered" evidence="1">
    <location>
        <begin position="1"/>
        <end position="23"/>
    </location>
</feature>
<proteinExistence type="predicted"/>
<dbReference type="Proteomes" id="UP000663193">
    <property type="component" value="Chromosome 23"/>
</dbReference>
<protein>
    <submittedName>
        <fullName evidence="2">Uncharacterized protein</fullName>
    </submittedName>
</protein>
<reference evidence="3" key="1">
    <citation type="journal article" date="2021" name="BMC Genomics">
        <title>Chromosome-level genome assembly and manually-curated proteome of model necrotroph Parastagonospora nodorum Sn15 reveals a genome-wide trove of candidate effector homologs, and redundancy of virulence-related functions within an accessory chromosome.</title>
        <authorList>
            <person name="Bertazzoni S."/>
            <person name="Jones D.A.B."/>
            <person name="Phan H.T."/>
            <person name="Tan K.-C."/>
            <person name="Hane J.K."/>
        </authorList>
    </citation>
    <scope>NUCLEOTIDE SEQUENCE [LARGE SCALE GENOMIC DNA]</scope>
    <source>
        <strain evidence="3">SN15 / ATCC MYA-4574 / FGSC 10173)</strain>
    </source>
</reference>
<dbReference type="EMBL" id="CP069045">
    <property type="protein sequence ID" value="QRD07715.1"/>
    <property type="molecule type" value="Genomic_DNA"/>
</dbReference>